<feature type="transmembrane region" description="Helical" evidence="1">
    <location>
        <begin position="120"/>
        <end position="139"/>
    </location>
</feature>
<keyword evidence="3" id="KW-1185">Reference proteome</keyword>
<dbReference type="WBParaSite" id="SSLN_0001663701-mRNA-1">
    <property type="protein sequence ID" value="SSLN_0001663701-mRNA-1"/>
    <property type="gene ID" value="SSLN_0001663701"/>
</dbReference>
<keyword evidence="1" id="KW-0812">Transmembrane</keyword>
<evidence type="ECO:0000313" key="3">
    <source>
        <dbReference type="Proteomes" id="UP000275846"/>
    </source>
</evidence>
<keyword evidence="1" id="KW-0472">Membrane</keyword>
<evidence type="ECO:0000256" key="1">
    <source>
        <dbReference type="SAM" id="Phobius"/>
    </source>
</evidence>
<keyword evidence="1" id="KW-1133">Transmembrane helix</keyword>
<evidence type="ECO:0000313" key="2">
    <source>
        <dbReference type="EMBL" id="VDM02415.1"/>
    </source>
</evidence>
<organism evidence="4">
    <name type="scientific">Schistocephalus solidus</name>
    <name type="common">Tapeworm</name>
    <dbReference type="NCBI Taxonomy" id="70667"/>
    <lineage>
        <taxon>Eukaryota</taxon>
        <taxon>Metazoa</taxon>
        <taxon>Spiralia</taxon>
        <taxon>Lophotrochozoa</taxon>
        <taxon>Platyhelminthes</taxon>
        <taxon>Cestoda</taxon>
        <taxon>Eucestoda</taxon>
        <taxon>Diphyllobothriidea</taxon>
        <taxon>Diphyllobothriidae</taxon>
        <taxon>Schistocephalus</taxon>
    </lineage>
</organism>
<reference evidence="2 3" key="2">
    <citation type="submission" date="2018-11" db="EMBL/GenBank/DDBJ databases">
        <authorList>
            <consortium name="Pathogen Informatics"/>
        </authorList>
    </citation>
    <scope>NUCLEOTIDE SEQUENCE [LARGE SCALE GENOMIC DNA]</scope>
    <source>
        <strain evidence="2 3">NST_G2</strain>
    </source>
</reference>
<dbReference type="Proteomes" id="UP000275846">
    <property type="component" value="Unassembled WGS sequence"/>
</dbReference>
<accession>A0A183THT1</accession>
<sequence>MSRPHTCVRIEDELGYLTNNASVNLDGPQVKYPQPPPRRPGKFRYSLFSLFSYVGMGNCCFFCLFSLLGFEEIMRAIGYIPPFSFYFGLTHVPLACFCGPCAMCNLRRKFRKKWKIRGNILLDFIFSLFFCCCVASQLLNESRAILLEGELDTLEMQPIKKAKKKKGKLKRLNI</sequence>
<proteinExistence type="predicted"/>
<reference evidence="4" key="1">
    <citation type="submission" date="2016-06" db="UniProtKB">
        <authorList>
            <consortium name="WormBaseParasite"/>
        </authorList>
    </citation>
    <scope>IDENTIFICATION</scope>
</reference>
<feature type="transmembrane region" description="Helical" evidence="1">
    <location>
        <begin position="47"/>
        <end position="70"/>
    </location>
</feature>
<dbReference type="EMBL" id="UYSU01040583">
    <property type="protein sequence ID" value="VDM02415.1"/>
    <property type="molecule type" value="Genomic_DNA"/>
</dbReference>
<feature type="transmembrane region" description="Helical" evidence="1">
    <location>
        <begin position="76"/>
        <end position="99"/>
    </location>
</feature>
<protein>
    <submittedName>
        <fullName evidence="2 4">Uncharacterized protein</fullName>
    </submittedName>
</protein>
<name>A0A183THT1_SCHSO</name>
<gene>
    <name evidence="2" type="ORF">SSLN_LOCUS16029</name>
</gene>
<dbReference type="AlphaFoldDB" id="A0A183THT1"/>
<evidence type="ECO:0000313" key="4">
    <source>
        <dbReference type="WBParaSite" id="SSLN_0001663701-mRNA-1"/>
    </source>
</evidence>
<dbReference type="OrthoDB" id="1045822at2759"/>